<gene>
    <name evidence="3" type="ORF">SAMN04490239_6373</name>
</gene>
<dbReference type="Pfam" id="PF13556">
    <property type="entry name" value="HTH_30"/>
    <property type="match status" value="1"/>
</dbReference>
<dbReference type="OrthoDB" id="3170447at2"/>
<proteinExistence type="predicted"/>
<dbReference type="InterPro" id="IPR042070">
    <property type="entry name" value="PucR_C-HTH_sf"/>
</dbReference>
<dbReference type="PANTHER" id="PTHR33744">
    <property type="entry name" value="CARBOHYDRATE DIACID REGULATOR"/>
    <property type="match status" value="1"/>
</dbReference>
<keyword evidence="4" id="KW-1185">Reference proteome</keyword>
<evidence type="ECO:0000313" key="3">
    <source>
        <dbReference type="EMBL" id="SED00702.1"/>
    </source>
</evidence>
<dbReference type="InterPro" id="IPR012914">
    <property type="entry name" value="PucR_dom"/>
</dbReference>
<dbReference type="Proteomes" id="UP000183561">
    <property type="component" value="Unassembled WGS sequence"/>
</dbReference>
<dbReference type="EMBL" id="FNSV01000005">
    <property type="protein sequence ID" value="SED00702.1"/>
    <property type="molecule type" value="Genomic_DNA"/>
</dbReference>
<reference evidence="4" key="1">
    <citation type="submission" date="2016-10" db="EMBL/GenBank/DDBJ databases">
        <authorList>
            <person name="Varghese N."/>
            <person name="Submissions S."/>
        </authorList>
    </citation>
    <scope>NUCLEOTIDE SEQUENCE [LARGE SCALE GENOMIC DNA]</scope>
    <source>
        <strain evidence="4">DSM 44498</strain>
    </source>
</reference>
<sequence>MSRLTVGDLIAMDQLGCAAVAGVAGLDRRIVWAHTSELDPWDWLGADELLMTAGLCVPPDEPAQCTFVERLHEKGLAGVIIGDDATAPPLTAAMLAVADRLGFPILRCSHTTPFAAIGRTVALASQSVQVSRVARLSRLYEHARSTSLAETSLLVRLSRELRYTLHVVDVEYGTEVLPTDNALSDKTIRALAARVAGTLDRLPAHLTLMDGADYVMTAHALPTHRKCMLVMEGSPATDVDAFALLHVRTLIGVEVEKVTREREHADEAGEGLLRRILAGTDAAEAVTPLLEQFDLAEPEWTVLSFGTDFLPAARTITGDRGVPHVTGTLDEHAYMLIPTGRSPETIDVLSGRTRAMGVSPSATTIGQISDSARQAGWALDTARSTGVPVTRYSTDAPLFVPRTLTDARHATDAILGDLLLYDRGHESHLVETLETFLTHNRSWTVTAEQLGIHRQSLAFRLRKIESVTGRNLKASSDIAMLWLALRARAHARALTD</sequence>
<feature type="domain" description="PucR C-terminal helix-turn-helix" evidence="2">
    <location>
        <begin position="429"/>
        <end position="487"/>
    </location>
</feature>
<evidence type="ECO:0000259" key="2">
    <source>
        <dbReference type="Pfam" id="PF13556"/>
    </source>
</evidence>
<dbReference type="AlphaFoldDB" id="A0A1H4X4R0"/>
<evidence type="ECO:0000313" key="4">
    <source>
        <dbReference type="Proteomes" id="UP000183561"/>
    </source>
</evidence>
<feature type="domain" description="Purine catabolism PurC-like" evidence="1">
    <location>
        <begin position="9"/>
        <end position="121"/>
    </location>
</feature>
<dbReference type="InterPro" id="IPR051448">
    <property type="entry name" value="CdaR-like_regulators"/>
</dbReference>
<dbReference type="Pfam" id="PF07905">
    <property type="entry name" value="PucR"/>
    <property type="match status" value="1"/>
</dbReference>
<dbReference type="PANTHER" id="PTHR33744:SF1">
    <property type="entry name" value="DNA-BINDING TRANSCRIPTIONAL ACTIVATOR ADER"/>
    <property type="match status" value="1"/>
</dbReference>
<accession>A0A1H4X4R0</accession>
<evidence type="ECO:0000259" key="1">
    <source>
        <dbReference type="Pfam" id="PF07905"/>
    </source>
</evidence>
<dbReference type="InterPro" id="IPR025736">
    <property type="entry name" value="PucR_C-HTH_dom"/>
</dbReference>
<organism evidence="3 4">
    <name type="scientific">Rhodococcus koreensis</name>
    <dbReference type="NCBI Taxonomy" id="99653"/>
    <lineage>
        <taxon>Bacteria</taxon>
        <taxon>Bacillati</taxon>
        <taxon>Actinomycetota</taxon>
        <taxon>Actinomycetes</taxon>
        <taxon>Mycobacteriales</taxon>
        <taxon>Nocardiaceae</taxon>
        <taxon>Rhodococcus</taxon>
    </lineage>
</organism>
<dbReference type="Gene3D" id="1.10.10.2840">
    <property type="entry name" value="PucR C-terminal helix-turn-helix domain"/>
    <property type="match status" value="1"/>
</dbReference>
<protein>
    <submittedName>
        <fullName evidence="3">Purine catabolism regulatory protein</fullName>
    </submittedName>
</protein>
<name>A0A1H4X4R0_9NOCA</name>
<dbReference type="RefSeq" id="WP_072936898.1">
    <property type="nucleotide sequence ID" value="NZ_FNSV01000005.1"/>
</dbReference>